<evidence type="ECO:0000259" key="6">
    <source>
        <dbReference type="PROSITE" id="PS50950"/>
    </source>
</evidence>
<dbReference type="KEGG" id="acep:105621824"/>
<keyword evidence="4 5" id="KW-0238">DNA-binding</keyword>
<evidence type="ECO:0000256" key="1">
    <source>
        <dbReference type="ARBA" id="ARBA00022723"/>
    </source>
</evidence>
<dbReference type="InterPro" id="IPR036397">
    <property type="entry name" value="RNaseH_sf"/>
</dbReference>
<evidence type="ECO:0000259" key="7">
    <source>
        <dbReference type="PROSITE" id="PS51253"/>
    </source>
</evidence>
<dbReference type="OrthoDB" id="7693963at2759"/>
<dbReference type="EMBL" id="ADTU01020213">
    <property type="status" value="NOT_ANNOTATED_CDS"/>
    <property type="molecule type" value="Genomic_DNA"/>
</dbReference>
<dbReference type="GO" id="GO:0005634">
    <property type="term" value="C:nucleus"/>
    <property type="evidence" value="ECO:0007669"/>
    <property type="project" value="TreeGrafter"/>
</dbReference>
<dbReference type="Gene3D" id="3.30.420.10">
    <property type="entry name" value="Ribonuclease H-like superfamily/Ribonuclease H"/>
    <property type="match status" value="1"/>
</dbReference>
<reference evidence="8" key="2">
    <citation type="submission" date="2016-04" db="UniProtKB">
        <authorList>
            <consortium name="EnsemblMetazoa"/>
        </authorList>
    </citation>
    <scope>IDENTIFICATION</scope>
</reference>
<keyword evidence="1" id="KW-0479">Metal-binding</keyword>
<dbReference type="Pfam" id="PF03184">
    <property type="entry name" value="DDE_1"/>
    <property type="match status" value="1"/>
</dbReference>
<keyword evidence="3" id="KW-0862">Zinc</keyword>
<feature type="domain" description="HTH CENPB-type" evidence="7">
    <location>
        <begin position="136"/>
        <end position="214"/>
    </location>
</feature>
<feature type="domain" description="THAP-type" evidence="6">
    <location>
        <begin position="1"/>
        <end position="92"/>
    </location>
</feature>
<gene>
    <name evidence="8" type="primary">105621824</name>
</gene>
<evidence type="ECO:0000313" key="8">
    <source>
        <dbReference type="EnsemblMetazoa" id="XP_012058660.1"/>
    </source>
</evidence>
<evidence type="ECO:0008006" key="10">
    <source>
        <dbReference type="Google" id="ProtNLM"/>
    </source>
</evidence>
<dbReference type="EnsemblMetazoa" id="XM_012203270.1">
    <property type="protein sequence ID" value="XP_012058660.1"/>
    <property type="gene ID" value="LOC105621824"/>
</dbReference>
<dbReference type="PROSITE" id="PS51253">
    <property type="entry name" value="HTH_CENPB"/>
    <property type="match status" value="1"/>
</dbReference>
<dbReference type="Proteomes" id="UP000005205">
    <property type="component" value="Unassembled WGS sequence"/>
</dbReference>
<name>A0A158NMA2_ATTCE</name>
<proteinExistence type="predicted"/>
<organism evidence="8 9">
    <name type="scientific">Atta cephalotes</name>
    <name type="common">Leafcutter ant</name>
    <dbReference type="NCBI Taxonomy" id="12957"/>
    <lineage>
        <taxon>Eukaryota</taxon>
        <taxon>Metazoa</taxon>
        <taxon>Ecdysozoa</taxon>
        <taxon>Arthropoda</taxon>
        <taxon>Hexapoda</taxon>
        <taxon>Insecta</taxon>
        <taxon>Pterygota</taxon>
        <taxon>Neoptera</taxon>
        <taxon>Endopterygota</taxon>
        <taxon>Hymenoptera</taxon>
        <taxon>Apocrita</taxon>
        <taxon>Aculeata</taxon>
        <taxon>Formicoidea</taxon>
        <taxon>Formicidae</taxon>
        <taxon>Myrmicinae</taxon>
        <taxon>Atta</taxon>
    </lineage>
</organism>
<dbReference type="InterPro" id="IPR006600">
    <property type="entry name" value="HTH_CenpB_DNA-bd_dom"/>
</dbReference>
<dbReference type="PANTHER" id="PTHR19303">
    <property type="entry name" value="TRANSPOSON"/>
    <property type="match status" value="1"/>
</dbReference>
<sequence length="542" mass="62554">MSCWIRGCPTKSGLMKRSLFTPYSDEIFNKWKDSGIAKKGVNKFTKKSRVCELHFQKDDVIRVDTFKIEGSEDFLVPRKVPKLRKGAIPSIFPPVRHYHINSIDEQINYYRINIINKQNQKKQQTGETSVVAHLTSYGKSHQILNDTEEIALVEYIKRIADIYYDITPKEVRKLAYQFAIKNGNKVRDSWNENKIAGEDWFRGFLKRNNNLSIRLKTTSLSRAKSFNKHNVNLFFTNLKTICNCLRVKPSDIWNMDEIGINTVHTPERVIARREMKQLGKIISTEKETLVTMAVAVSAIGNMIPPFFIFPKAHYKDHFIQEGPLGSAGDVNPFGWMEEEHFIKYCQHFVHHVKPSKEKPVLLLLDNHESHLSIEALDYLKENGIIVLSFPYNCSHKLQPLDRSVYEPLKNYINTACDNWLASNPGKSLSLYHISEIIKIALPLATTSINIQAGFRISGIFPLNENIFPDTEFLESNVIDKEDTSIIIKAENDELFSVQENVDFLSIKKNISPSSVYQDIRHLPKVELYQEKKELVNELMQYI</sequence>
<dbReference type="AlphaFoldDB" id="A0A158NMA2"/>
<dbReference type="InterPro" id="IPR004875">
    <property type="entry name" value="DDE_SF_endonuclease_dom"/>
</dbReference>
<dbReference type="GO" id="GO:0008270">
    <property type="term" value="F:zinc ion binding"/>
    <property type="evidence" value="ECO:0007669"/>
    <property type="project" value="UniProtKB-KW"/>
</dbReference>
<dbReference type="Pfam" id="PF03221">
    <property type="entry name" value="HTH_Tnp_Tc5"/>
    <property type="match status" value="1"/>
</dbReference>
<evidence type="ECO:0000313" key="9">
    <source>
        <dbReference type="Proteomes" id="UP000005205"/>
    </source>
</evidence>
<dbReference type="Pfam" id="PF05485">
    <property type="entry name" value="THAP"/>
    <property type="match status" value="1"/>
</dbReference>
<evidence type="ECO:0000256" key="4">
    <source>
        <dbReference type="ARBA" id="ARBA00023125"/>
    </source>
</evidence>
<reference evidence="9" key="1">
    <citation type="journal article" date="2011" name="PLoS Genet.">
        <title>The genome sequence of the leaf-cutter ant Atta cephalotes reveals insights into its obligate symbiotic lifestyle.</title>
        <authorList>
            <person name="Suen G."/>
            <person name="Teiling C."/>
            <person name="Li L."/>
            <person name="Holt C."/>
            <person name="Abouheif E."/>
            <person name="Bornberg-Bauer E."/>
            <person name="Bouffard P."/>
            <person name="Caldera E.J."/>
            <person name="Cash E."/>
            <person name="Cavanaugh A."/>
            <person name="Denas O."/>
            <person name="Elhaik E."/>
            <person name="Fave M.J."/>
            <person name="Gadau J."/>
            <person name="Gibson J.D."/>
            <person name="Graur D."/>
            <person name="Grubbs K.J."/>
            <person name="Hagen D.E."/>
            <person name="Harkins T.T."/>
            <person name="Helmkampf M."/>
            <person name="Hu H."/>
            <person name="Johnson B.R."/>
            <person name="Kim J."/>
            <person name="Marsh S.E."/>
            <person name="Moeller J.A."/>
            <person name="Munoz-Torres M.C."/>
            <person name="Murphy M.C."/>
            <person name="Naughton M.C."/>
            <person name="Nigam S."/>
            <person name="Overson R."/>
            <person name="Rajakumar R."/>
            <person name="Reese J.T."/>
            <person name="Scott J.J."/>
            <person name="Smith C.R."/>
            <person name="Tao S."/>
            <person name="Tsutsui N.D."/>
            <person name="Viljakainen L."/>
            <person name="Wissler L."/>
            <person name="Yandell M.D."/>
            <person name="Zimmer F."/>
            <person name="Taylor J."/>
            <person name="Slater S.C."/>
            <person name="Clifton S.W."/>
            <person name="Warren W.C."/>
            <person name="Elsik C.G."/>
            <person name="Smith C.D."/>
            <person name="Weinstock G.M."/>
            <person name="Gerardo N.M."/>
            <person name="Currie C.R."/>
        </authorList>
    </citation>
    <scope>NUCLEOTIDE SEQUENCE [LARGE SCALE GENOMIC DNA]</scope>
</reference>
<dbReference type="GO" id="GO:0003677">
    <property type="term" value="F:DNA binding"/>
    <property type="evidence" value="ECO:0007669"/>
    <property type="project" value="UniProtKB-UniRule"/>
</dbReference>
<dbReference type="InterPro" id="IPR050863">
    <property type="entry name" value="CenT-Element_Derived"/>
</dbReference>
<keyword evidence="9" id="KW-1185">Reference proteome</keyword>
<dbReference type="InParanoid" id="A0A158NMA2"/>
<dbReference type="eggNOG" id="KOG3105">
    <property type="taxonomic scope" value="Eukaryota"/>
</dbReference>
<dbReference type="PANTHER" id="PTHR19303:SF71">
    <property type="entry name" value="ZINC FINGER PHD-TYPE DOMAIN-CONTAINING PROTEIN"/>
    <property type="match status" value="1"/>
</dbReference>
<evidence type="ECO:0000256" key="2">
    <source>
        <dbReference type="ARBA" id="ARBA00022771"/>
    </source>
</evidence>
<keyword evidence="2 5" id="KW-0863">Zinc-finger</keyword>
<evidence type="ECO:0000256" key="5">
    <source>
        <dbReference type="PROSITE-ProRule" id="PRU00309"/>
    </source>
</evidence>
<accession>A0A158NMA2</accession>
<dbReference type="InterPro" id="IPR006612">
    <property type="entry name" value="THAP_Znf"/>
</dbReference>
<protein>
    <recommendedName>
        <fullName evidence="10">THAP-type domain-containing protein</fullName>
    </recommendedName>
</protein>
<dbReference type="SUPFAM" id="SSF57716">
    <property type="entry name" value="Glucocorticoid receptor-like (DNA-binding domain)"/>
    <property type="match status" value="1"/>
</dbReference>
<dbReference type="PROSITE" id="PS50950">
    <property type="entry name" value="ZF_THAP"/>
    <property type="match status" value="1"/>
</dbReference>
<evidence type="ECO:0000256" key="3">
    <source>
        <dbReference type="ARBA" id="ARBA00022833"/>
    </source>
</evidence>